<keyword evidence="3" id="KW-1003">Cell membrane</keyword>
<evidence type="ECO:0000256" key="3">
    <source>
        <dbReference type="ARBA" id="ARBA00022475"/>
    </source>
</evidence>
<accession>A0A537J6G3</accession>
<dbReference type="GO" id="GO:0055085">
    <property type="term" value="P:transmembrane transport"/>
    <property type="evidence" value="ECO:0007669"/>
    <property type="project" value="InterPro"/>
</dbReference>
<feature type="domain" description="ABC transmembrane type-1" evidence="8">
    <location>
        <begin position="98"/>
        <end position="287"/>
    </location>
</feature>
<evidence type="ECO:0000313" key="10">
    <source>
        <dbReference type="Proteomes" id="UP000320048"/>
    </source>
</evidence>
<keyword evidence="6 7" id="KW-0472">Membrane</keyword>
<keyword evidence="2 7" id="KW-0813">Transport</keyword>
<evidence type="ECO:0000259" key="8">
    <source>
        <dbReference type="PROSITE" id="PS50928"/>
    </source>
</evidence>
<organism evidence="9 10">
    <name type="scientific">Candidatus Segetimicrobium genomatis</name>
    <dbReference type="NCBI Taxonomy" id="2569760"/>
    <lineage>
        <taxon>Bacteria</taxon>
        <taxon>Bacillati</taxon>
        <taxon>Candidatus Sysuimicrobiota</taxon>
        <taxon>Candidatus Sysuimicrobiia</taxon>
        <taxon>Candidatus Sysuimicrobiales</taxon>
        <taxon>Candidatus Segetimicrobiaceae</taxon>
        <taxon>Candidatus Segetimicrobium</taxon>
    </lineage>
</organism>
<dbReference type="InterPro" id="IPR050366">
    <property type="entry name" value="BP-dependent_transpt_permease"/>
</dbReference>
<evidence type="ECO:0000256" key="4">
    <source>
        <dbReference type="ARBA" id="ARBA00022692"/>
    </source>
</evidence>
<evidence type="ECO:0000256" key="5">
    <source>
        <dbReference type="ARBA" id="ARBA00022989"/>
    </source>
</evidence>
<comment type="subcellular location">
    <subcellularLocation>
        <location evidence="1 7">Cell membrane</location>
        <topology evidence="1 7">Multi-pass membrane protein</topology>
    </subcellularLocation>
</comment>
<dbReference type="PANTHER" id="PTHR43386:SF1">
    <property type="entry name" value="D,D-DIPEPTIDE TRANSPORT SYSTEM PERMEASE PROTEIN DDPC-RELATED"/>
    <property type="match status" value="1"/>
</dbReference>
<dbReference type="PANTHER" id="PTHR43386">
    <property type="entry name" value="OLIGOPEPTIDE TRANSPORT SYSTEM PERMEASE PROTEIN APPC"/>
    <property type="match status" value="1"/>
</dbReference>
<sequence length="303" mass="32773">MRSSTHEFDTDHPPTRMRARGTRRPAILRLLGQDRPAACAAGLLLLLVLAAVVAARLTGYAYDHQDLDHPFRGPEAGRWWLGTDQYGRDLLTRVLYGARVSLAVGSSAVAAESVVGVAWGTIAGFYGGRLDAALMRVVDLLIAFPSLLLAVLVTGIFGASLVNIVLALTMTAWPGMARTIRSEVVALRERDYLEAARGLGASPARILARHLIPNVVHLLGARATLDVSALILNEATLSFIGIGVQPPRPSWGLMISESFQFLQSHPYLVVVPATALSVTVVSFNLLGETLSEWLDPKLRQRTR</sequence>
<evidence type="ECO:0000256" key="7">
    <source>
        <dbReference type="RuleBase" id="RU363032"/>
    </source>
</evidence>
<dbReference type="EMBL" id="VBAO01000314">
    <property type="protein sequence ID" value="TMI79095.1"/>
    <property type="molecule type" value="Genomic_DNA"/>
</dbReference>
<feature type="transmembrane region" description="Helical" evidence="7">
    <location>
        <begin position="140"/>
        <end position="168"/>
    </location>
</feature>
<dbReference type="Pfam" id="PF00528">
    <property type="entry name" value="BPD_transp_1"/>
    <property type="match status" value="1"/>
</dbReference>
<dbReference type="AlphaFoldDB" id="A0A537J6G3"/>
<comment type="caution">
    <text evidence="9">The sequence shown here is derived from an EMBL/GenBank/DDBJ whole genome shotgun (WGS) entry which is preliminary data.</text>
</comment>
<gene>
    <name evidence="9" type="ORF">E6H04_11140</name>
</gene>
<evidence type="ECO:0000256" key="1">
    <source>
        <dbReference type="ARBA" id="ARBA00004651"/>
    </source>
</evidence>
<dbReference type="PROSITE" id="PS50928">
    <property type="entry name" value="ABC_TM1"/>
    <property type="match status" value="1"/>
</dbReference>
<comment type="similarity">
    <text evidence="7">Belongs to the binding-protein-dependent transport system permease family.</text>
</comment>
<evidence type="ECO:0000256" key="6">
    <source>
        <dbReference type="ARBA" id="ARBA00023136"/>
    </source>
</evidence>
<keyword evidence="5 7" id="KW-1133">Transmembrane helix</keyword>
<comment type="caution">
    <text evidence="7">Lacks conserved residue(s) required for the propagation of feature annotation.</text>
</comment>
<keyword evidence="4 7" id="KW-0812">Transmembrane</keyword>
<dbReference type="InterPro" id="IPR035906">
    <property type="entry name" value="MetI-like_sf"/>
</dbReference>
<dbReference type="CDD" id="cd06261">
    <property type="entry name" value="TM_PBP2"/>
    <property type="match status" value="1"/>
</dbReference>
<dbReference type="GO" id="GO:0005886">
    <property type="term" value="C:plasma membrane"/>
    <property type="evidence" value="ECO:0007669"/>
    <property type="project" value="UniProtKB-SubCell"/>
</dbReference>
<evidence type="ECO:0000313" key="9">
    <source>
        <dbReference type="EMBL" id="TMI79095.1"/>
    </source>
</evidence>
<dbReference type="SUPFAM" id="SSF161098">
    <property type="entry name" value="MetI-like"/>
    <property type="match status" value="1"/>
</dbReference>
<evidence type="ECO:0000256" key="2">
    <source>
        <dbReference type="ARBA" id="ARBA00022448"/>
    </source>
</evidence>
<protein>
    <submittedName>
        <fullName evidence="9">ABC transporter permease</fullName>
    </submittedName>
</protein>
<dbReference type="InterPro" id="IPR000515">
    <property type="entry name" value="MetI-like"/>
</dbReference>
<name>A0A537J6G3_9BACT</name>
<reference evidence="9 10" key="1">
    <citation type="journal article" date="2019" name="Nat. Microbiol.">
        <title>Mediterranean grassland soil C-N compound turnover is dependent on rainfall and depth, and is mediated by genomically divergent microorganisms.</title>
        <authorList>
            <person name="Diamond S."/>
            <person name="Andeer P.F."/>
            <person name="Li Z."/>
            <person name="Crits-Christoph A."/>
            <person name="Burstein D."/>
            <person name="Anantharaman K."/>
            <person name="Lane K.R."/>
            <person name="Thomas B.C."/>
            <person name="Pan C."/>
            <person name="Northen T.R."/>
            <person name="Banfield J.F."/>
        </authorList>
    </citation>
    <scope>NUCLEOTIDE SEQUENCE [LARGE SCALE GENOMIC DNA]</scope>
    <source>
        <strain evidence="9">NP_7</strain>
    </source>
</reference>
<proteinExistence type="inferred from homology"/>
<dbReference type="Gene3D" id="1.10.3720.10">
    <property type="entry name" value="MetI-like"/>
    <property type="match status" value="1"/>
</dbReference>
<dbReference type="Proteomes" id="UP000320048">
    <property type="component" value="Unassembled WGS sequence"/>
</dbReference>